<feature type="region of interest" description="Disordered" evidence="1">
    <location>
        <begin position="141"/>
        <end position="170"/>
    </location>
</feature>
<organism evidence="2 3">
    <name type="scientific">Gonapodya prolifera (strain JEL478)</name>
    <name type="common">Monoblepharis prolifera</name>
    <dbReference type="NCBI Taxonomy" id="1344416"/>
    <lineage>
        <taxon>Eukaryota</taxon>
        <taxon>Fungi</taxon>
        <taxon>Fungi incertae sedis</taxon>
        <taxon>Chytridiomycota</taxon>
        <taxon>Chytridiomycota incertae sedis</taxon>
        <taxon>Monoblepharidomycetes</taxon>
        <taxon>Monoblepharidales</taxon>
        <taxon>Gonapodyaceae</taxon>
        <taxon>Gonapodya</taxon>
    </lineage>
</organism>
<protein>
    <submittedName>
        <fullName evidence="2">Uncharacterized protein</fullName>
    </submittedName>
</protein>
<dbReference type="AlphaFoldDB" id="A0A139AXJ6"/>
<dbReference type="EMBL" id="KQ965732">
    <property type="protein sequence ID" value="KXS21471.1"/>
    <property type="molecule type" value="Genomic_DNA"/>
</dbReference>
<evidence type="ECO:0000256" key="1">
    <source>
        <dbReference type="SAM" id="MobiDB-lite"/>
    </source>
</evidence>
<accession>A0A139AXJ6</accession>
<gene>
    <name evidence="2" type="ORF">M427DRAFT_271213</name>
</gene>
<reference evidence="2 3" key="1">
    <citation type="journal article" date="2015" name="Genome Biol. Evol.">
        <title>Phylogenomic analyses indicate that early fungi evolved digesting cell walls of algal ancestors of land plants.</title>
        <authorList>
            <person name="Chang Y."/>
            <person name="Wang S."/>
            <person name="Sekimoto S."/>
            <person name="Aerts A.L."/>
            <person name="Choi C."/>
            <person name="Clum A."/>
            <person name="LaButti K.M."/>
            <person name="Lindquist E.A."/>
            <person name="Yee Ngan C."/>
            <person name="Ohm R.A."/>
            <person name="Salamov A.A."/>
            <person name="Grigoriev I.V."/>
            <person name="Spatafora J.W."/>
            <person name="Berbee M.L."/>
        </authorList>
    </citation>
    <scope>NUCLEOTIDE SEQUENCE [LARGE SCALE GENOMIC DNA]</scope>
    <source>
        <strain evidence="2 3">JEL478</strain>
    </source>
</reference>
<keyword evidence="3" id="KW-1185">Reference proteome</keyword>
<feature type="region of interest" description="Disordered" evidence="1">
    <location>
        <begin position="38"/>
        <end position="73"/>
    </location>
</feature>
<evidence type="ECO:0000313" key="2">
    <source>
        <dbReference type="EMBL" id="KXS21471.1"/>
    </source>
</evidence>
<name>A0A139AXJ6_GONPJ</name>
<dbReference type="Proteomes" id="UP000070544">
    <property type="component" value="Unassembled WGS sequence"/>
</dbReference>
<evidence type="ECO:0000313" key="3">
    <source>
        <dbReference type="Proteomes" id="UP000070544"/>
    </source>
</evidence>
<proteinExistence type="predicted"/>
<sequence>MNHVITKHRQNVLLAHKYGIDEVPQPPKKLMQRACYSCESPSDSESDSAVPWTSSKPKSISPPEWSSAAEGVASLEGTTTFGATNASADGTTIPRAFISPCNSFETREGKADSANSTVNHSLKHLHVPRFSLPTAPTRLSLLPHASATRHAPSRAAPPELEGPRWRRSVS</sequence>